<comment type="caution">
    <text evidence="1">The sequence shown here is derived from an EMBL/GenBank/DDBJ whole genome shotgun (WGS) entry which is preliminary data.</text>
</comment>
<dbReference type="AlphaFoldDB" id="A0AAV1S8G7"/>
<name>A0AAV1S8G7_9ROSI</name>
<feature type="non-terminal residue" evidence="1">
    <location>
        <position position="1"/>
    </location>
</feature>
<dbReference type="Proteomes" id="UP001314170">
    <property type="component" value="Unassembled WGS sequence"/>
</dbReference>
<sequence length="51" mass="5548">GIWWGMITGVFLQTITLIILTARTNWDAEVQKAAARLKGSSNEASSLVDTI</sequence>
<evidence type="ECO:0008006" key="3">
    <source>
        <dbReference type="Google" id="ProtNLM"/>
    </source>
</evidence>
<accession>A0AAV1S8G7</accession>
<proteinExistence type="predicted"/>
<keyword evidence="2" id="KW-1185">Reference proteome</keyword>
<evidence type="ECO:0000313" key="1">
    <source>
        <dbReference type="EMBL" id="CAK7346623.1"/>
    </source>
</evidence>
<reference evidence="1 2" key="1">
    <citation type="submission" date="2024-01" db="EMBL/GenBank/DDBJ databases">
        <authorList>
            <person name="Waweru B."/>
        </authorList>
    </citation>
    <scope>NUCLEOTIDE SEQUENCE [LARGE SCALE GENOMIC DNA]</scope>
</reference>
<evidence type="ECO:0000313" key="2">
    <source>
        <dbReference type="Proteomes" id="UP001314170"/>
    </source>
</evidence>
<dbReference type="EMBL" id="CAWUPB010001173">
    <property type="protein sequence ID" value="CAK7346623.1"/>
    <property type="molecule type" value="Genomic_DNA"/>
</dbReference>
<protein>
    <recommendedName>
        <fullName evidence="3">Protein DETOXIFICATION</fullName>
    </recommendedName>
</protein>
<gene>
    <name evidence="1" type="ORF">DCAF_LOCUS19300</name>
</gene>
<organism evidence="1 2">
    <name type="scientific">Dovyalis caffra</name>
    <dbReference type="NCBI Taxonomy" id="77055"/>
    <lineage>
        <taxon>Eukaryota</taxon>
        <taxon>Viridiplantae</taxon>
        <taxon>Streptophyta</taxon>
        <taxon>Embryophyta</taxon>
        <taxon>Tracheophyta</taxon>
        <taxon>Spermatophyta</taxon>
        <taxon>Magnoliopsida</taxon>
        <taxon>eudicotyledons</taxon>
        <taxon>Gunneridae</taxon>
        <taxon>Pentapetalae</taxon>
        <taxon>rosids</taxon>
        <taxon>fabids</taxon>
        <taxon>Malpighiales</taxon>
        <taxon>Salicaceae</taxon>
        <taxon>Flacourtieae</taxon>
        <taxon>Dovyalis</taxon>
    </lineage>
</organism>